<name>A0ABS2NB95_9BACI</name>
<accession>A0ABS2NB95</accession>
<comment type="caution">
    <text evidence="2">The sequence shown here is derived from an EMBL/GenBank/DDBJ whole genome shotgun (WGS) entry which is preliminary data.</text>
</comment>
<keyword evidence="3" id="KW-1185">Reference proteome</keyword>
<dbReference type="SUPFAM" id="SSF55729">
    <property type="entry name" value="Acyl-CoA N-acyltransferases (Nat)"/>
    <property type="match status" value="1"/>
</dbReference>
<dbReference type="EMBL" id="JAFBDZ010000002">
    <property type="protein sequence ID" value="MBM7585125.1"/>
    <property type="molecule type" value="Genomic_DNA"/>
</dbReference>
<protein>
    <submittedName>
        <fullName evidence="2">GNAT superfamily acetyltransferase</fullName>
    </submittedName>
</protein>
<feature type="domain" description="N-acetyltransferase" evidence="1">
    <location>
        <begin position="20"/>
        <end position="181"/>
    </location>
</feature>
<dbReference type="InterPro" id="IPR000182">
    <property type="entry name" value="GNAT_dom"/>
</dbReference>
<sequence>MRESNNIKFIELDSNDLTTTLLKTFNRYQETNQVLFKANDQYRFKADHFVDQWEDEKKALVIQSLQNCVKSGGGVIGAFLEGRLVGFASVEGELFGSDNEYLELSYIHVSNEIRNSGLGKELFGLCCSKAKQLGAKKLYIAAHPSEETQHFYSAVGCTFAMEINQEIYVKEPLDIQLEFTL</sequence>
<organism evidence="2 3">
    <name type="scientific">Rossellomorea pakistanensis</name>
    <dbReference type="NCBI Taxonomy" id="992288"/>
    <lineage>
        <taxon>Bacteria</taxon>
        <taxon>Bacillati</taxon>
        <taxon>Bacillota</taxon>
        <taxon>Bacilli</taxon>
        <taxon>Bacillales</taxon>
        <taxon>Bacillaceae</taxon>
        <taxon>Rossellomorea</taxon>
    </lineage>
</organism>
<proteinExistence type="predicted"/>
<evidence type="ECO:0000313" key="2">
    <source>
        <dbReference type="EMBL" id="MBM7585125.1"/>
    </source>
</evidence>
<dbReference type="RefSeq" id="WP_205170414.1">
    <property type="nucleotide sequence ID" value="NZ_JAFBDZ010000002.1"/>
</dbReference>
<dbReference type="PROSITE" id="PS51186">
    <property type="entry name" value="GNAT"/>
    <property type="match status" value="1"/>
</dbReference>
<dbReference type="InterPro" id="IPR016181">
    <property type="entry name" value="Acyl_CoA_acyltransferase"/>
</dbReference>
<dbReference type="Pfam" id="PF00583">
    <property type="entry name" value="Acetyltransf_1"/>
    <property type="match status" value="1"/>
</dbReference>
<dbReference type="Proteomes" id="UP001646157">
    <property type="component" value="Unassembled WGS sequence"/>
</dbReference>
<reference evidence="2 3" key="1">
    <citation type="submission" date="2021-01" db="EMBL/GenBank/DDBJ databases">
        <title>Genomic Encyclopedia of Type Strains, Phase IV (KMG-IV): sequencing the most valuable type-strain genomes for metagenomic binning, comparative biology and taxonomic classification.</title>
        <authorList>
            <person name="Goeker M."/>
        </authorList>
    </citation>
    <scope>NUCLEOTIDE SEQUENCE [LARGE SCALE GENOMIC DNA]</scope>
    <source>
        <strain evidence="2 3">DSM 24834</strain>
    </source>
</reference>
<evidence type="ECO:0000259" key="1">
    <source>
        <dbReference type="PROSITE" id="PS51186"/>
    </source>
</evidence>
<gene>
    <name evidence="2" type="ORF">JOC86_001667</name>
</gene>
<dbReference type="CDD" id="cd04301">
    <property type="entry name" value="NAT_SF"/>
    <property type="match status" value="1"/>
</dbReference>
<dbReference type="Gene3D" id="3.40.630.30">
    <property type="match status" value="1"/>
</dbReference>
<evidence type="ECO:0000313" key="3">
    <source>
        <dbReference type="Proteomes" id="UP001646157"/>
    </source>
</evidence>